<dbReference type="GeneID" id="76044677"/>
<dbReference type="EMBL" id="FOGK01000002">
    <property type="protein sequence ID" value="SER18109.1"/>
    <property type="molecule type" value="Genomic_DNA"/>
</dbReference>
<reference evidence="2 3" key="1">
    <citation type="submission" date="2016-10" db="EMBL/GenBank/DDBJ databases">
        <authorList>
            <person name="Varghese N."/>
            <person name="Submissions S."/>
        </authorList>
    </citation>
    <scope>NUCLEOTIDE SEQUENCE [LARGE SCALE GENOMIC DNA]</scope>
    <source>
        <strain evidence="2 3">CGMCC 1.3889</strain>
    </source>
</reference>
<dbReference type="Proteomes" id="UP000182818">
    <property type="component" value="Unassembled WGS sequence"/>
</dbReference>
<keyword evidence="1" id="KW-0472">Membrane</keyword>
<name>A0A1H9M3I6_9LACO</name>
<comment type="caution">
    <text evidence="2">The sequence shown here is derived from an EMBL/GenBank/DDBJ whole genome shotgun (WGS) entry which is preliminary data.</text>
</comment>
<sequence length="44" mass="4753">MREYMQGILDIIGAGCGCSVILLAAAGIIMLLVKSITLLWQLIF</sequence>
<feature type="transmembrane region" description="Helical" evidence="1">
    <location>
        <begin position="12"/>
        <end position="33"/>
    </location>
</feature>
<accession>A0A1H9M3I6</accession>
<evidence type="ECO:0000313" key="2">
    <source>
        <dbReference type="EMBL" id="SER18109.1"/>
    </source>
</evidence>
<keyword evidence="1" id="KW-1133">Transmembrane helix</keyword>
<proteinExistence type="predicted"/>
<evidence type="ECO:0000256" key="1">
    <source>
        <dbReference type="SAM" id="Phobius"/>
    </source>
</evidence>
<keyword evidence="1" id="KW-0812">Transmembrane</keyword>
<evidence type="ECO:0000313" key="3">
    <source>
        <dbReference type="Proteomes" id="UP000182818"/>
    </source>
</evidence>
<organism evidence="2 3">
    <name type="scientific">Pediococcus ethanolidurans</name>
    <dbReference type="NCBI Taxonomy" id="319653"/>
    <lineage>
        <taxon>Bacteria</taxon>
        <taxon>Bacillati</taxon>
        <taxon>Bacillota</taxon>
        <taxon>Bacilli</taxon>
        <taxon>Lactobacillales</taxon>
        <taxon>Lactobacillaceae</taxon>
        <taxon>Pediococcus</taxon>
    </lineage>
</organism>
<keyword evidence="3" id="KW-1185">Reference proteome</keyword>
<dbReference type="RefSeq" id="WP_258390187.1">
    <property type="nucleotide sequence ID" value="NZ_BJYP01000011.1"/>
</dbReference>
<protein>
    <submittedName>
        <fullName evidence="2">Uncharacterized protein</fullName>
    </submittedName>
</protein>
<gene>
    <name evidence="2" type="ORF">SAMN04487973_102160</name>
</gene>